<sequence length="188" mass="21635">MASMWVRMRNWGGWQPQSQTAKTAWRLGVFATWLPAVAWFNAYVAEVTVVQGASMYPYINEDKDSTLRRDVVFTWKWSPQEELQRGMIVTLRSPNNPEAVAIKRIVGLEGDTVHTRPPYPFPKVKVPRGHIWIEGDGRPGTTIDSNTYGPVSARLLTGRVTHILYPFHKFGQVKWWEHIPRPIERGPR</sequence>
<gene>
    <name evidence="1" type="ORF">NLG97_g3206</name>
</gene>
<name>A0ACC1QYQ8_9HYPO</name>
<evidence type="ECO:0000313" key="1">
    <source>
        <dbReference type="EMBL" id="KAJ3495705.1"/>
    </source>
</evidence>
<evidence type="ECO:0000313" key="2">
    <source>
        <dbReference type="Proteomes" id="UP001148737"/>
    </source>
</evidence>
<protein>
    <submittedName>
        <fullName evidence="1">Uncharacterized protein</fullName>
    </submittedName>
</protein>
<dbReference type="Proteomes" id="UP001148737">
    <property type="component" value="Unassembled WGS sequence"/>
</dbReference>
<proteinExistence type="predicted"/>
<organism evidence="1 2">
    <name type="scientific">Lecanicillium saksenae</name>
    <dbReference type="NCBI Taxonomy" id="468837"/>
    <lineage>
        <taxon>Eukaryota</taxon>
        <taxon>Fungi</taxon>
        <taxon>Dikarya</taxon>
        <taxon>Ascomycota</taxon>
        <taxon>Pezizomycotina</taxon>
        <taxon>Sordariomycetes</taxon>
        <taxon>Hypocreomycetidae</taxon>
        <taxon>Hypocreales</taxon>
        <taxon>Cordycipitaceae</taxon>
        <taxon>Lecanicillium</taxon>
    </lineage>
</organism>
<dbReference type="EMBL" id="JANAKD010000254">
    <property type="protein sequence ID" value="KAJ3495705.1"/>
    <property type="molecule type" value="Genomic_DNA"/>
</dbReference>
<comment type="caution">
    <text evidence="1">The sequence shown here is derived from an EMBL/GenBank/DDBJ whole genome shotgun (WGS) entry which is preliminary data.</text>
</comment>
<keyword evidence="2" id="KW-1185">Reference proteome</keyword>
<accession>A0ACC1QYQ8</accession>
<reference evidence="1" key="1">
    <citation type="submission" date="2022-07" db="EMBL/GenBank/DDBJ databases">
        <title>Genome Sequence of Lecanicillium saksenae.</title>
        <authorList>
            <person name="Buettner E."/>
        </authorList>
    </citation>
    <scope>NUCLEOTIDE SEQUENCE</scope>
    <source>
        <strain evidence="1">VT-O1</strain>
    </source>
</reference>